<reference evidence="2" key="1">
    <citation type="submission" date="2021-03" db="EMBL/GenBank/DDBJ databases">
        <title>Genomic Encyclopedia of Type Strains, Phase IV (KMG-IV): sequencing the most valuable type-strain genomes for metagenomic binning, comparative biology and taxonomic classification.</title>
        <authorList>
            <person name="Goeker M."/>
        </authorList>
    </citation>
    <scope>NUCLEOTIDE SEQUENCE</scope>
    <source>
        <strain evidence="2">DSM 26232</strain>
    </source>
</reference>
<feature type="transmembrane region" description="Helical" evidence="1">
    <location>
        <begin position="397"/>
        <end position="422"/>
    </location>
</feature>
<feature type="transmembrane region" description="Helical" evidence="1">
    <location>
        <begin position="474"/>
        <end position="490"/>
    </location>
</feature>
<dbReference type="EMBL" id="JAGGLC010000001">
    <property type="protein sequence ID" value="MBP1986296.1"/>
    <property type="molecule type" value="Genomic_DNA"/>
</dbReference>
<feature type="transmembrane region" description="Helical" evidence="1">
    <location>
        <begin position="496"/>
        <end position="513"/>
    </location>
</feature>
<feature type="transmembrane region" description="Helical" evidence="1">
    <location>
        <begin position="6"/>
        <end position="28"/>
    </location>
</feature>
<feature type="transmembrane region" description="Helical" evidence="1">
    <location>
        <begin position="35"/>
        <end position="55"/>
    </location>
</feature>
<name>A0A8T4GTV9_9EURY</name>
<dbReference type="RefSeq" id="WP_209490572.1">
    <property type="nucleotide sequence ID" value="NZ_JAGGLC010000001.1"/>
</dbReference>
<keyword evidence="3" id="KW-1185">Reference proteome</keyword>
<proteinExistence type="predicted"/>
<dbReference type="InterPro" id="IPR018746">
    <property type="entry name" value="DUF2298"/>
</dbReference>
<dbReference type="NCBIfam" id="TIGR03662">
    <property type="entry name" value="Chlor_Arch_YYY"/>
    <property type="match status" value="1"/>
</dbReference>
<organism evidence="2 3">
    <name type="scientific">Halolamina salifodinae</name>
    <dbReference type="NCBI Taxonomy" id="1202767"/>
    <lineage>
        <taxon>Archaea</taxon>
        <taxon>Methanobacteriati</taxon>
        <taxon>Methanobacteriota</taxon>
        <taxon>Stenosarchaea group</taxon>
        <taxon>Halobacteria</taxon>
        <taxon>Halobacteriales</taxon>
        <taxon>Haloferacaceae</taxon>
    </lineage>
</organism>
<feature type="transmembrane region" description="Helical" evidence="1">
    <location>
        <begin position="520"/>
        <end position="538"/>
    </location>
</feature>
<feature type="transmembrane region" description="Helical" evidence="1">
    <location>
        <begin position="209"/>
        <end position="229"/>
    </location>
</feature>
<comment type="caution">
    <text evidence="2">The sequence shown here is derived from an EMBL/GenBank/DDBJ whole genome shotgun (WGS) entry which is preliminary data.</text>
</comment>
<accession>A0A8T4GTV9</accession>
<sequence length="794" mass="84780">MEWIPVLAYLLVVGAFTALGAPLAAALFDHLPRRGAAFALPTAMVPFAIAVFWIGQLTFGLHTLLLGIAAVLALTAAAWRLDARPDWRAVGVAYGVFAVGFLFMLSFRAANPAITPQGGEQFLHFALVNTLERANSLPPEDMWFAGRPLKYYYGTQMQVASLSMLTGTALRYGFNLGIATFYGMLFVVAYGVGGAVVSRRGGSFRIGGAFGAFFVALGGASTTAIRLLTPYLPEFLAGPVEQAAFGFVARRFEGGDLAATVTNLSDPFDWGWWYTRYVVPGTIQEVPLYSFVKADLHGHTFANPYVLFAGALALAYYVTPPEEQKRRLALVFGGLGAVAGLFGFMNTWSLPTAAGMAMLAVGAADAHPSTLLPDAWGERLRPETAPEDRKEWLGHELWRVVLAAVVGVVVLLIGVVVASPFLVFGHVPSNEGIGLLPPRSPLPAFLVMYGGLLTAFGVYLTVQGREAVEELPGEWLGAAGVLLVGALGFAALVENAAVLVLLGTFILAGWLLVRSGRAGFAMVLLVAGAGLLLALELAHAKLPLIANPRWNTSLKVAVQAWTLGAAGAGAASALLLREHGGRLKEIATARMAPSGGEDGSTPENVAVLSSALVVLLVVAVLLVSATFPVMMFAAEVGGPVEGGHYDPSLDGWEAVEGFHANEYDALRWLKERPGKPTIVEAPGDSYGWSNPASTFSGLPTIVGWDHEAEYRSQQAYERRVGYVETVYTGDWDRAAVILDFYDVRYVYVGPNEREAYDGIRSFEREPFSVAFEGGAVTIYEVDQSTLPYEGDGDS</sequence>
<evidence type="ECO:0000313" key="3">
    <source>
        <dbReference type="Proteomes" id="UP000823736"/>
    </source>
</evidence>
<dbReference type="PANTHER" id="PTHR10790:SF51">
    <property type="entry name" value="TETRATRICOPEPTIDE REPEAT PROTEIN"/>
    <property type="match status" value="1"/>
</dbReference>
<feature type="transmembrane region" description="Helical" evidence="1">
    <location>
        <begin position="442"/>
        <end position="462"/>
    </location>
</feature>
<dbReference type="Pfam" id="PF10060">
    <property type="entry name" value="DUF2298"/>
    <property type="match status" value="1"/>
</dbReference>
<protein>
    <submittedName>
        <fullName evidence="2">YYY domain-containing protein</fullName>
    </submittedName>
</protein>
<dbReference type="PANTHER" id="PTHR10790">
    <property type="entry name" value="TPR-DOMAIN CONTAINING PROTEIN"/>
    <property type="match status" value="1"/>
</dbReference>
<dbReference type="OrthoDB" id="313199at2157"/>
<dbReference type="AlphaFoldDB" id="A0A8T4GTV9"/>
<keyword evidence="1" id="KW-0812">Transmembrane</keyword>
<feature type="transmembrane region" description="Helical" evidence="1">
    <location>
        <begin position="91"/>
        <end position="110"/>
    </location>
</feature>
<feature type="transmembrane region" description="Helical" evidence="1">
    <location>
        <begin position="301"/>
        <end position="319"/>
    </location>
</feature>
<evidence type="ECO:0000313" key="2">
    <source>
        <dbReference type="EMBL" id="MBP1986296.1"/>
    </source>
</evidence>
<evidence type="ECO:0000256" key="1">
    <source>
        <dbReference type="SAM" id="Phobius"/>
    </source>
</evidence>
<feature type="transmembrane region" description="Helical" evidence="1">
    <location>
        <begin position="172"/>
        <end position="197"/>
    </location>
</feature>
<dbReference type="Proteomes" id="UP000823736">
    <property type="component" value="Unassembled WGS sequence"/>
</dbReference>
<keyword evidence="1" id="KW-1133">Transmembrane helix</keyword>
<keyword evidence="1" id="KW-0472">Membrane</keyword>
<feature type="transmembrane region" description="Helical" evidence="1">
    <location>
        <begin position="61"/>
        <end position="79"/>
    </location>
</feature>
<feature type="transmembrane region" description="Helical" evidence="1">
    <location>
        <begin position="328"/>
        <end position="348"/>
    </location>
</feature>
<feature type="transmembrane region" description="Helical" evidence="1">
    <location>
        <begin position="605"/>
        <end position="627"/>
    </location>
</feature>
<gene>
    <name evidence="2" type="ORF">J2753_000769</name>
</gene>
<feature type="transmembrane region" description="Helical" evidence="1">
    <location>
        <begin position="558"/>
        <end position="576"/>
    </location>
</feature>